<keyword evidence="10" id="KW-1185">Reference proteome</keyword>
<dbReference type="SUPFAM" id="SSF48317">
    <property type="entry name" value="Acid phosphatase/Vanadium-dependent haloperoxidase"/>
    <property type="match status" value="1"/>
</dbReference>
<evidence type="ECO:0000256" key="6">
    <source>
        <dbReference type="ARBA" id="ARBA00023136"/>
    </source>
</evidence>
<dbReference type="Gene3D" id="1.20.144.10">
    <property type="entry name" value="Phosphatidic acid phosphatase type 2/haloperoxidase"/>
    <property type="match status" value="1"/>
</dbReference>
<accession>A0A437PRN8</accession>
<proteinExistence type="predicted"/>
<feature type="transmembrane region" description="Helical" evidence="7">
    <location>
        <begin position="153"/>
        <end position="173"/>
    </location>
</feature>
<feature type="transmembrane region" description="Helical" evidence="7">
    <location>
        <begin position="81"/>
        <end position="99"/>
    </location>
</feature>
<evidence type="ECO:0000259" key="8">
    <source>
        <dbReference type="SMART" id="SM00014"/>
    </source>
</evidence>
<feature type="domain" description="Phosphatidic acid phosphatase type 2/haloperoxidase" evidence="8">
    <location>
        <begin position="77"/>
        <end position="195"/>
    </location>
</feature>
<feature type="transmembrane region" description="Helical" evidence="7">
    <location>
        <begin position="180"/>
        <end position="199"/>
    </location>
</feature>
<reference evidence="9 10" key="1">
    <citation type="submission" date="2019-01" db="EMBL/GenBank/DDBJ databases">
        <authorList>
            <person name="Chen W.-M."/>
        </authorList>
    </citation>
    <scope>NUCLEOTIDE SEQUENCE [LARGE SCALE GENOMIC DNA]</scope>
    <source>
        <strain evidence="9 10">FSY-15</strain>
    </source>
</reference>
<feature type="transmembrane region" description="Helical" evidence="7">
    <location>
        <begin position="7"/>
        <end position="28"/>
    </location>
</feature>
<organism evidence="9 10">
    <name type="scientific">Sandaracinomonas limnophila</name>
    <dbReference type="NCBI Taxonomy" id="1862386"/>
    <lineage>
        <taxon>Bacteria</taxon>
        <taxon>Pseudomonadati</taxon>
        <taxon>Bacteroidota</taxon>
        <taxon>Cytophagia</taxon>
        <taxon>Cytophagales</taxon>
        <taxon>Flectobacillaceae</taxon>
        <taxon>Sandaracinomonas</taxon>
    </lineage>
</organism>
<dbReference type="AlphaFoldDB" id="A0A437PRN8"/>
<evidence type="ECO:0000256" key="2">
    <source>
        <dbReference type="ARBA" id="ARBA00022475"/>
    </source>
</evidence>
<gene>
    <name evidence="9" type="ORF">EOJ36_07855</name>
</gene>
<dbReference type="CDD" id="cd01610">
    <property type="entry name" value="PAP2_like"/>
    <property type="match status" value="1"/>
</dbReference>
<evidence type="ECO:0000256" key="7">
    <source>
        <dbReference type="SAM" id="Phobius"/>
    </source>
</evidence>
<protein>
    <submittedName>
        <fullName evidence="9">Phosphatase PAP2 family protein</fullName>
    </submittedName>
</protein>
<evidence type="ECO:0000256" key="4">
    <source>
        <dbReference type="ARBA" id="ARBA00022801"/>
    </source>
</evidence>
<evidence type="ECO:0000313" key="10">
    <source>
        <dbReference type="Proteomes" id="UP000282832"/>
    </source>
</evidence>
<keyword evidence="2" id="KW-1003">Cell membrane</keyword>
<dbReference type="OrthoDB" id="9773582at2"/>
<dbReference type="EMBL" id="SACY01000003">
    <property type="protein sequence ID" value="RVU24912.1"/>
    <property type="molecule type" value="Genomic_DNA"/>
</dbReference>
<keyword evidence="3 7" id="KW-0812">Transmembrane</keyword>
<dbReference type="Proteomes" id="UP000282832">
    <property type="component" value="Unassembled WGS sequence"/>
</dbReference>
<dbReference type="Pfam" id="PF01569">
    <property type="entry name" value="PAP2"/>
    <property type="match status" value="1"/>
</dbReference>
<dbReference type="SMART" id="SM00014">
    <property type="entry name" value="acidPPc"/>
    <property type="match status" value="1"/>
</dbReference>
<evidence type="ECO:0000256" key="5">
    <source>
        <dbReference type="ARBA" id="ARBA00022989"/>
    </source>
</evidence>
<dbReference type="GO" id="GO:0005886">
    <property type="term" value="C:plasma membrane"/>
    <property type="evidence" value="ECO:0007669"/>
    <property type="project" value="UniProtKB-SubCell"/>
</dbReference>
<evidence type="ECO:0000256" key="1">
    <source>
        <dbReference type="ARBA" id="ARBA00004651"/>
    </source>
</evidence>
<comment type="caution">
    <text evidence="9">The sequence shown here is derived from an EMBL/GenBank/DDBJ whole genome shotgun (WGS) entry which is preliminary data.</text>
</comment>
<keyword evidence="6 7" id="KW-0472">Membrane</keyword>
<dbReference type="InterPro" id="IPR036938">
    <property type="entry name" value="PAP2/HPO_sf"/>
</dbReference>
<dbReference type="GO" id="GO:0016787">
    <property type="term" value="F:hydrolase activity"/>
    <property type="evidence" value="ECO:0007669"/>
    <property type="project" value="UniProtKB-KW"/>
</dbReference>
<dbReference type="PANTHER" id="PTHR14969:SF62">
    <property type="entry name" value="DECAPRENYLPHOSPHORYL-5-PHOSPHORIBOSE PHOSPHATASE RV3807C-RELATED"/>
    <property type="match status" value="1"/>
</dbReference>
<dbReference type="InterPro" id="IPR000326">
    <property type="entry name" value="PAP2/HPO"/>
</dbReference>
<evidence type="ECO:0000313" key="9">
    <source>
        <dbReference type="EMBL" id="RVU24912.1"/>
    </source>
</evidence>
<feature type="transmembrane region" description="Helical" evidence="7">
    <location>
        <begin position="48"/>
        <end position="69"/>
    </location>
</feature>
<dbReference type="RefSeq" id="WP_127804075.1">
    <property type="nucleotide sequence ID" value="NZ_SACY01000003.1"/>
</dbReference>
<comment type="subcellular location">
    <subcellularLocation>
        <location evidence="1">Cell membrane</location>
        <topology evidence="1">Multi-pass membrane protein</topology>
    </subcellularLocation>
</comment>
<dbReference type="PANTHER" id="PTHR14969">
    <property type="entry name" value="SPHINGOSINE-1-PHOSPHATE PHOSPHOHYDROLASE"/>
    <property type="match status" value="1"/>
</dbReference>
<keyword evidence="4" id="KW-0378">Hydrolase</keyword>
<evidence type="ECO:0000256" key="3">
    <source>
        <dbReference type="ARBA" id="ARBA00022692"/>
    </source>
</evidence>
<name>A0A437PRN8_9BACT</name>
<sequence>MKIIKKSILGYLIAFLTFEMLGILFVSNFSKLEQMKLVNSFNSPFFDWFFWGITQTAEYILPLTFLIYLWKKQKDLLKPYVFSYLISTFFVQILKHWIFSGALRPIAYLADAKVSWHLKDGLFINTINSFPSGHTNAAWWMYFWMAFLLPKKWMGIGMGLLAFSVAYSRVYLFQHFPIDTLVGAALGCLISLLMNLIYADKLQKHA</sequence>
<keyword evidence="5 7" id="KW-1133">Transmembrane helix</keyword>